<keyword evidence="7 11" id="KW-0067">ATP-binding</keyword>
<dbReference type="InterPro" id="IPR035684">
    <property type="entry name" value="ArgRS_core"/>
</dbReference>
<keyword evidence="9 11" id="KW-0030">Aminoacyl-tRNA synthetase</keyword>
<evidence type="ECO:0000256" key="2">
    <source>
        <dbReference type="ARBA" id="ARBA00005594"/>
    </source>
</evidence>
<feature type="domain" description="Arginyl tRNA synthetase N-terminal" evidence="14">
    <location>
        <begin position="4"/>
        <end position="92"/>
    </location>
</feature>
<comment type="subunit">
    <text evidence="3 11">Monomer.</text>
</comment>
<keyword evidence="6 11" id="KW-0547">Nucleotide-binding</keyword>
<evidence type="ECO:0000256" key="6">
    <source>
        <dbReference type="ARBA" id="ARBA00022741"/>
    </source>
</evidence>
<name>B1GYW8_ENDTX</name>
<dbReference type="InterPro" id="IPR005148">
    <property type="entry name" value="Arg-tRNA-synth_N"/>
</dbReference>
<dbReference type="PATRIC" id="fig|471821.5.peg.1246"/>
<keyword evidence="4 11" id="KW-0963">Cytoplasm</keyword>
<protein>
    <recommendedName>
        <fullName evidence="11">Arginine--tRNA ligase</fullName>
        <ecNumber evidence="11">6.1.1.19</ecNumber>
    </recommendedName>
    <alternativeName>
        <fullName evidence="11">Arginyl-tRNA synthetase</fullName>
        <shortName evidence="11">ArgRS</shortName>
    </alternativeName>
</protein>
<dbReference type="GO" id="GO:0006420">
    <property type="term" value="P:arginyl-tRNA aminoacylation"/>
    <property type="evidence" value="ECO:0007669"/>
    <property type="project" value="UniProtKB-UniRule"/>
</dbReference>
<comment type="subcellular location">
    <subcellularLocation>
        <location evidence="1 11">Cytoplasm</location>
    </subcellularLocation>
</comment>
<dbReference type="GO" id="GO:0005737">
    <property type="term" value="C:cytoplasm"/>
    <property type="evidence" value="ECO:0007669"/>
    <property type="project" value="UniProtKB-SubCell"/>
</dbReference>
<dbReference type="STRING" id="471821.TGRD_728"/>
<evidence type="ECO:0000256" key="9">
    <source>
        <dbReference type="ARBA" id="ARBA00023146"/>
    </source>
</evidence>
<evidence type="ECO:0000259" key="13">
    <source>
        <dbReference type="SMART" id="SM00836"/>
    </source>
</evidence>
<dbReference type="Pfam" id="PF05746">
    <property type="entry name" value="DALR_1"/>
    <property type="match status" value="1"/>
</dbReference>
<dbReference type="PANTHER" id="PTHR11956:SF5">
    <property type="entry name" value="ARGININE--TRNA LIGASE, CYTOPLASMIC"/>
    <property type="match status" value="1"/>
</dbReference>
<dbReference type="Proteomes" id="UP000001691">
    <property type="component" value="Chromosome"/>
</dbReference>
<dbReference type="PANTHER" id="PTHR11956">
    <property type="entry name" value="ARGINYL-TRNA SYNTHETASE"/>
    <property type="match status" value="1"/>
</dbReference>
<comment type="catalytic activity">
    <reaction evidence="10 11">
        <text>tRNA(Arg) + L-arginine + ATP = L-arginyl-tRNA(Arg) + AMP + diphosphate</text>
        <dbReference type="Rhea" id="RHEA:20301"/>
        <dbReference type="Rhea" id="RHEA-COMP:9658"/>
        <dbReference type="Rhea" id="RHEA-COMP:9673"/>
        <dbReference type="ChEBI" id="CHEBI:30616"/>
        <dbReference type="ChEBI" id="CHEBI:32682"/>
        <dbReference type="ChEBI" id="CHEBI:33019"/>
        <dbReference type="ChEBI" id="CHEBI:78442"/>
        <dbReference type="ChEBI" id="CHEBI:78513"/>
        <dbReference type="ChEBI" id="CHEBI:456215"/>
        <dbReference type="EC" id="6.1.1.19"/>
    </reaction>
</comment>
<dbReference type="HAMAP" id="MF_00123">
    <property type="entry name" value="Arg_tRNA_synth"/>
    <property type="match status" value="1"/>
</dbReference>
<keyword evidence="5 11" id="KW-0436">Ligase</keyword>
<evidence type="ECO:0000256" key="8">
    <source>
        <dbReference type="ARBA" id="ARBA00022917"/>
    </source>
</evidence>
<dbReference type="Pfam" id="PF00750">
    <property type="entry name" value="tRNA-synt_1d"/>
    <property type="match status" value="1"/>
</dbReference>
<comment type="similarity">
    <text evidence="2 11 12">Belongs to the class-I aminoacyl-tRNA synthetase family.</text>
</comment>
<keyword evidence="8 11" id="KW-0648">Protein biosynthesis</keyword>
<dbReference type="GO" id="GO:0004814">
    <property type="term" value="F:arginine-tRNA ligase activity"/>
    <property type="evidence" value="ECO:0007669"/>
    <property type="project" value="UniProtKB-UniRule"/>
</dbReference>
<dbReference type="SUPFAM" id="SSF47323">
    <property type="entry name" value="Anticodon-binding domain of a subclass of class I aminoacyl-tRNA synthetases"/>
    <property type="match status" value="1"/>
</dbReference>
<dbReference type="Gene3D" id="1.10.730.10">
    <property type="entry name" value="Isoleucyl-tRNA Synthetase, Domain 1"/>
    <property type="match status" value="1"/>
</dbReference>
<dbReference type="FunFam" id="3.40.50.620:FF:000062">
    <property type="entry name" value="Arginine--tRNA ligase"/>
    <property type="match status" value="1"/>
</dbReference>
<sequence length="552" mass="62806">MIRQKIKDSLKVIIAKYLQGKGITGRLNFTLEIPPRNIDADFAFNAAMLIAKKVKINPRTVAQELIDITVKEIPELIEKAEIAGAGFINLRIKNEILYKELETILREKDKYGSFPENNKEKILVEFVSANPTGPLHIGHGRGAAIGDSIVRILKHLGYDVIKEYYLNDYGNQMLVLSKSVEIRFRQLKGEKIDFPADHYQGSYIIDIAKRLISENRDIDEVNFKYESVKEILSWIKDDLKDFAVEFDDWFSETKITADKDKNGKTEVDKTCEYLLAKGNAYVKGDALWLASTKFGDDKDRVLKRSDGRYTYLASDAAHHKNKFERGFTKLANLWGADHHGYVARIKACVQMLGFDKEALDIILYQFVSLVRNGLSVTMSTRTGEFITLKEVADEVGKDACRFFFLMRAPDSQIEFDLELAKKQSSKNPVFYVQYVNARCSSIIRESKNRSGITSEIKNINFSLLNTKEERDLIKQLAAFCDTLALSEKTMSPHHFTVYLIELADIFHKFYENYRVLTGDANLTSARLKLIEGVAIIIKNGLNLLGVSVPDKM</sequence>
<dbReference type="SMART" id="SM00836">
    <property type="entry name" value="DALR_1"/>
    <property type="match status" value="1"/>
</dbReference>
<dbReference type="SUPFAM" id="SSF52374">
    <property type="entry name" value="Nucleotidylyl transferase"/>
    <property type="match status" value="1"/>
</dbReference>
<dbReference type="InterPro" id="IPR014729">
    <property type="entry name" value="Rossmann-like_a/b/a_fold"/>
</dbReference>
<evidence type="ECO:0000313" key="16">
    <source>
        <dbReference type="Proteomes" id="UP000001691"/>
    </source>
</evidence>
<dbReference type="InterPro" id="IPR001412">
    <property type="entry name" value="aa-tRNA-synth_I_CS"/>
</dbReference>
<dbReference type="HOGENOM" id="CLU_006406_0_1_0"/>
<evidence type="ECO:0000256" key="5">
    <source>
        <dbReference type="ARBA" id="ARBA00022598"/>
    </source>
</evidence>
<dbReference type="EC" id="6.1.1.19" evidence="11"/>
<evidence type="ECO:0000256" key="7">
    <source>
        <dbReference type="ARBA" id="ARBA00022840"/>
    </source>
</evidence>
<evidence type="ECO:0000259" key="14">
    <source>
        <dbReference type="SMART" id="SM01016"/>
    </source>
</evidence>
<dbReference type="KEGG" id="rsd:TGRD_720"/>
<dbReference type="CDD" id="cd00671">
    <property type="entry name" value="ArgRS_core"/>
    <property type="match status" value="1"/>
</dbReference>
<organism evidence="15 16">
    <name type="scientific">Endomicrobium trichonymphae</name>
    <dbReference type="NCBI Taxonomy" id="1408204"/>
    <lineage>
        <taxon>Bacteria</taxon>
        <taxon>Pseudomonadati</taxon>
        <taxon>Elusimicrobiota</taxon>
        <taxon>Endomicrobiia</taxon>
        <taxon>Endomicrobiales</taxon>
        <taxon>Endomicrobiaceae</taxon>
        <taxon>Candidatus Endomicrobiellum</taxon>
    </lineage>
</organism>
<dbReference type="Gene3D" id="3.30.1360.70">
    <property type="entry name" value="Arginyl tRNA synthetase N-terminal domain"/>
    <property type="match status" value="1"/>
</dbReference>
<evidence type="ECO:0000256" key="11">
    <source>
        <dbReference type="HAMAP-Rule" id="MF_00123"/>
    </source>
</evidence>
<dbReference type="InterPro" id="IPR008909">
    <property type="entry name" value="DALR_anticod-bd"/>
</dbReference>
<dbReference type="AlphaFoldDB" id="B1GYW8"/>
<evidence type="ECO:0000256" key="4">
    <source>
        <dbReference type="ARBA" id="ARBA00022490"/>
    </source>
</evidence>
<feature type="domain" description="DALR anticodon binding" evidence="13">
    <location>
        <begin position="432"/>
        <end position="552"/>
    </location>
</feature>
<dbReference type="FunFam" id="1.10.730.10:FF:000008">
    <property type="entry name" value="Arginine--tRNA ligase"/>
    <property type="match status" value="1"/>
</dbReference>
<dbReference type="InterPro" id="IPR009080">
    <property type="entry name" value="tRNAsynth_Ia_anticodon-bd"/>
</dbReference>
<dbReference type="Gene3D" id="3.40.50.620">
    <property type="entry name" value="HUPs"/>
    <property type="match status" value="1"/>
</dbReference>
<reference evidence="16" key="1">
    <citation type="journal article" date="2008" name="Proc. Natl. Acad. Sci. U.S.A.">
        <title>Complete genome of the uncultured termite group 1 bacteria in a single host protist cell.</title>
        <authorList>
            <person name="Hongoh Y."/>
            <person name="Sharma V.K."/>
            <person name="Prakash T."/>
            <person name="Noda S."/>
            <person name="Taylor T.D."/>
            <person name="Kudo T."/>
            <person name="Sakaki Y."/>
            <person name="Toyoda A."/>
            <person name="Hattori M."/>
            <person name="Ohkuma M."/>
        </authorList>
    </citation>
    <scope>NUCLEOTIDE SEQUENCE [LARGE SCALE GENOMIC DNA]</scope>
    <source>
        <strain evidence="16">Rs-D17 genomovar Ri2008</strain>
    </source>
</reference>
<dbReference type="InterPro" id="IPR036695">
    <property type="entry name" value="Arg-tRNA-synth_N_sf"/>
</dbReference>
<evidence type="ECO:0000256" key="12">
    <source>
        <dbReference type="RuleBase" id="RU363038"/>
    </source>
</evidence>
<dbReference type="RefSeq" id="WP_015423732.1">
    <property type="nucleotide sequence ID" value="NC_020419.1"/>
</dbReference>
<evidence type="ECO:0000256" key="10">
    <source>
        <dbReference type="ARBA" id="ARBA00049339"/>
    </source>
</evidence>
<dbReference type="Pfam" id="PF03485">
    <property type="entry name" value="Arg_tRNA_synt_N"/>
    <property type="match status" value="1"/>
</dbReference>
<dbReference type="EMBL" id="AP009510">
    <property type="protein sequence ID" value="BAG14211.1"/>
    <property type="molecule type" value="Genomic_DNA"/>
</dbReference>
<dbReference type="SMART" id="SM01016">
    <property type="entry name" value="Arg_tRNA_synt_N"/>
    <property type="match status" value="1"/>
</dbReference>
<evidence type="ECO:0000256" key="1">
    <source>
        <dbReference type="ARBA" id="ARBA00004496"/>
    </source>
</evidence>
<dbReference type="PROSITE" id="PS00178">
    <property type="entry name" value="AA_TRNA_LIGASE_I"/>
    <property type="match status" value="1"/>
</dbReference>
<dbReference type="InterPro" id="IPR001278">
    <property type="entry name" value="Arg-tRNA-ligase"/>
</dbReference>
<evidence type="ECO:0000313" key="15">
    <source>
        <dbReference type="EMBL" id="BAG14211.1"/>
    </source>
</evidence>
<dbReference type="GO" id="GO:0005524">
    <property type="term" value="F:ATP binding"/>
    <property type="evidence" value="ECO:0007669"/>
    <property type="project" value="UniProtKB-UniRule"/>
</dbReference>
<dbReference type="PRINTS" id="PR01038">
    <property type="entry name" value="TRNASYNTHARG"/>
</dbReference>
<dbReference type="NCBIfam" id="TIGR00456">
    <property type="entry name" value="argS"/>
    <property type="match status" value="1"/>
</dbReference>
<accession>B1GYW8</accession>
<gene>
    <name evidence="11" type="primary">argS</name>
    <name evidence="15" type="ordered locus">TGRD_720</name>
</gene>
<keyword evidence="16" id="KW-1185">Reference proteome</keyword>
<feature type="short sequence motif" description="'HIGH' region" evidence="11">
    <location>
        <begin position="129"/>
        <end position="139"/>
    </location>
</feature>
<dbReference type="SUPFAM" id="SSF55190">
    <property type="entry name" value="Arginyl-tRNA synthetase (ArgRS), N-terminal 'additional' domain"/>
    <property type="match status" value="1"/>
</dbReference>
<proteinExistence type="inferred from homology"/>
<evidence type="ECO:0000256" key="3">
    <source>
        <dbReference type="ARBA" id="ARBA00011245"/>
    </source>
</evidence>